<keyword evidence="1" id="KW-0812">Transmembrane</keyword>
<sequence length="97" mass="11684">MRDYYKKVYIKLPKNIFRIMIFKFNIHMYIFIHINFLLEGHTEDFFGNFFGLVPNIQRFSKKEHTVQIIYLLVTSVIRSLISFLLLLLLKTIILNGK</sequence>
<dbReference type="AlphaFoldDB" id="A0A6V7XEE2"/>
<keyword evidence="1" id="KW-1133">Transmembrane helix</keyword>
<gene>
    <name evidence="2" type="ORF">MENT_LOCUS50864</name>
</gene>
<proteinExistence type="predicted"/>
<reference evidence="2 3" key="1">
    <citation type="submission" date="2020-08" db="EMBL/GenBank/DDBJ databases">
        <authorList>
            <person name="Koutsovoulos G."/>
            <person name="Danchin GJ E."/>
        </authorList>
    </citation>
    <scope>NUCLEOTIDE SEQUENCE [LARGE SCALE GENOMIC DNA]</scope>
</reference>
<name>A0A6V7XEE2_MELEN</name>
<accession>A0A6V7XEE2</accession>
<evidence type="ECO:0000256" key="1">
    <source>
        <dbReference type="SAM" id="Phobius"/>
    </source>
</evidence>
<evidence type="ECO:0000313" key="3">
    <source>
        <dbReference type="Proteomes" id="UP000580250"/>
    </source>
</evidence>
<dbReference type="Proteomes" id="UP000580250">
    <property type="component" value="Unassembled WGS sequence"/>
</dbReference>
<protein>
    <submittedName>
        <fullName evidence="2">Uncharacterized protein</fullName>
    </submittedName>
</protein>
<feature type="transmembrane region" description="Helical" evidence="1">
    <location>
        <begin position="20"/>
        <end position="38"/>
    </location>
</feature>
<organism evidence="2 3">
    <name type="scientific">Meloidogyne enterolobii</name>
    <name type="common">Root-knot nematode worm</name>
    <name type="synonym">Meloidogyne mayaguensis</name>
    <dbReference type="NCBI Taxonomy" id="390850"/>
    <lineage>
        <taxon>Eukaryota</taxon>
        <taxon>Metazoa</taxon>
        <taxon>Ecdysozoa</taxon>
        <taxon>Nematoda</taxon>
        <taxon>Chromadorea</taxon>
        <taxon>Rhabditida</taxon>
        <taxon>Tylenchina</taxon>
        <taxon>Tylenchomorpha</taxon>
        <taxon>Tylenchoidea</taxon>
        <taxon>Meloidogynidae</taxon>
        <taxon>Meloidogyninae</taxon>
        <taxon>Meloidogyne</taxon>
    </lineage>
</organism>
<feature type="transmembrane region" description="Helical" evidence="1">
    <location>
        <begin position="68"/>
        <end position="89"/>
    </location>
</feature>
<comment type="caution">
    <text evidence="2">The sequence shown here is derived from an EMBL/GenBank/DDBJ whole genome shotgun (WGS) entry which is preliminary data.</text>
</comment>
<evidence type="ECO:0000313" key="2">
    <source>
        <dbReference type="EMBL" id="CAD2197601.1"/>
    </source>
</evidence>
<keyword evidence="1" id="KW-0472">Membrane</keyword>
<dbReference type="EMBL" id="CAJEWN010001454">
    <property type="protein sequence ID" value="CAD2197601.1"/>
    <property type="molecule type" value="Genomic_DNA"/>
</dbReference>